<accession>A0AAV6MLS8</accession>
<keyword evidence="2" id="KW-1185">Reference proteome</keyword>
<organism evidence="1 2">
    <name type="scientific">Cucurbita argyrosperma subsp. sororia</name>
    <dbReference type="NCBI Taxonomy" id="37648"/>
    <lineage>
        <taxon>Eukaryota</taxon>
        <taxon>Viridiplantae</taxon>
        <taxon>Streptophyta</taxon>
        <taxon>Embryophyta</taxon>
        <taxon>Tracheophyta</taxon>
        <taxon>Spermatophyta</taxon>
        <taxon>Magnoliopsida</taxon>
        <taxon>eudicotyledons</taxon>
        <taxon>Gunneridae</taxon>
        <taxon>Pentapetalae</taxon>
        <taxon>rosids</taxon>
        <taxon>fabids</taxon>
        <taxon>Cucurbitales</taxon>
        <taxon>Cucurbitaceae</taxon>
        <taxon>Cucurbiteae</taxon>
        <taxon>Cucurbita</taxon>
    </lineage>
</organism>
<reference evidence="1 2" key="1">
    <citation type="journal article" date="2021" name="Hortic Res">
        <title>The domestication of Cucurbita argyrosperma as revealed by the genome of its wild relative.</title>
        <authorList>
            <person name="Barrera-Redondo J."/>
            <person name="Sanchez-de la Vega G."/>
            <person name="Aguirre-Liguori J.A."/>
            <person name="Castellanos-Morales G."/>
            <person name="Gutierrez-Guerrero Y.T."/>
            <person name="Aguirre-Dugua X."/>
            <person name="Aguirre-Planter E."/>
            <person name="Tenaillon M.I."/>
            <person name="Lira-Saade R."/>
            <person name="Eguiarte L.E."/>
        </authorList>
    </citation>
    <scope>NUCLEOTIDE SEQUENCE [LARGE SCALE GENOMIC DNA]</scope>
    <source>
        <strain evidence="1">JBR-2021</strain>
    </source>
</reference>
<sequence>MCLPVVLCFFYYIFQSKIGRNVSGAPQVFDEMRQRDVGALERNVNATARVLKVHSLRAHLDVSPWCQCDALMFVTYM</sequence>
<dbReference type="AlphaFoldDB" id="A0AAV6MLS8"/>
<dbReference type="Proteomes" id="UP000685013">
    <property type="component" value="Chromosome 13"/>
</dbReference>
<protein>
    <submittedName>
        <fullName evidence="1">Uncharacterized protein</fullName>
    </submittedName>
</protein>
<evidence type="ECO:0000313" key="2">
    <source>
        <dbReference type="Proteomes" id="UP000685013"/>
    </source>
</evidence>
<gene>
    <name evidence="1" type="ORF">SDJN03_19836</name>
</gene>
<dbReference type="EMBL" id="JAGKQH010000013">
    <property type="protein sequence ID" value="KAG6583904.1"/>
    <property type="molecule type" value="Genomic_DNA"/>
</dbReference>
<feature type="non-terminal residue" evidence="1">
    <location>
        <position position="1"/>
    </location>
</feature>
<evidence type="ECO:0000313" key="1">
    <source>
        <dbReference type="EMBL" id="KAG6583904.1"/>
    </source>
</evidence>
<name>A0AAV6MLS8_9ROSI</name>
<proteinExistence type="predicted"/>
<comment type="caution">
    <text evidence="1">The sequence shown here is derived from an EMBL/GenBank/DDBJ whole genome shotgun (WGS) entry which is preliminary data.</text>
</comment>